<dbReference type="AlphaFoldDB" id="A0A2P6NLY7"/>
<dbReference type="InParanoid" id="A0A2P6NLY7"/>
<evidence type="ECO:0000256" key="3">
    <source>
        <dbReference type="ARBA" id="ARBA00022490"/>
    </source>
</evidence>
<proteinExistence type="inferred from homology"/>
<reference evidence="6 7" key="1">
    <citation type="journal article" date="2018" name="Genome Biol. Evol.">
        <title>Multiple Roots of Fruiting Body Formation in Amoebozoa.</title>
        <authorList>
            <person name="Hillmann F."/>
            <person name="Forbes G."/>
            <person name="Novohradska S."/>
            <person name="Ferling I."/>
            <person name="Riege K."/>
            <person name="Groth M."/>
            <person name="Westermann M."/>
            <person name="Marz M."/>
            <person name="Spaller T."/>
            <person name="Winckler T."/>
            <person name="Schaap P."/>
            <person name="Glockner G."/>
        </authorList>
    </citation>
    <scope>NUCLEOTIDE SEQUENCE [LARGE SCALE GENOMIC DNA]</scope>
    <source>
        <strain evidence="6 7">Jena</strain>
    </source>
</reference>
<dbReference type="EMBL" id="MDYQ01000053">
    <property type="protein sequence ID" value="PRP84967.1"/>
    <property type="molecule type" value="Genomic_DNA"/>
</dbReference>
<dbReference type="GO" id="GO:0000932">
    <property type="term" value="C:P-body"/>
    <property type="evidence" value="ECO:0007669"/>
    <property type="project" value="TreeGrafter"/>
</dbReference>
<accession>A0A2P6NLY7</accession>
<dbReference type="GO" id="GO:0000290">
    <property type="term" value="P:deadenylation-dependent decapping of nuclear-transcribed mRNA"/>
    <property type="evidence" value="ECO:0007669"/>
    <property type="project" value="InterPro"/>
</dbReference>
<feature type="compositionally biased region" description="Polar residues" evidence="5">
    <location>
        <begin position="164"/>
        <end position="178"/>
    </location>
</feature>
<keyword evidence="7" id="KW-1185">Reference proteome</keyword>
<comment type="caution">
    <text evidence="6">The sequence shown here is derived from an EMBL/GenBank/DDBJ whole genome shotgun (WGS) entry which is preliminary data.</text>
</comment>
<dbReference type="PANTHER" id="PTHR16290">
    <property type="entry name" value="TRANSCRIPTION FACTOR SMIF DECAPPING ENZYME DCP1"/>
    <property type="match status" value="1"/>
</dbReference>
<keyword evidence="3" id="KW-0963">Cytoplasm</keyword>
<gene>
    <name evidence="6" type="ORF">PROFUN_07352</name>
</gene>
<evidence type="ECO:0000313" key="6">
    <source>
        <dbReference type="EMBL" id="PRP84967.1"/>
    </source>
</evidence>
<evidence type="ECO:0000256" key="1">
    <source>
        <dbReference type="ARBA" id="ARBA00004496"/>
    </source>
</evidence>
<feature type="compositionally biased region" description="Polar residues" evidence="5">
    <location>
        <begin position="188"/>
        <end position="200"/>
    </location>
</feature>
<feature type="region of interest" description="Disordered" evidence="5">
    <location>
        <begin position="164"/>
        <end position="200"/>
    </location>
</feature>
<dbReference type="InterPro" id="IPR011993">
    <property type="entry name" value="PH-like_dom_sf"/>
</dbReference>
<dbReference type="InterPro" id="IPR010334">
    <property type="entry name" value="Dcp1"/>
</dbReference>
<dbReference type="Gene3D" id="6.10.140.2030">
    <property type="match status" value="1"/>
</dbReference>
<dbReference type="Gene3D" id="2.30.29.30">
    <property type="entry name" value="Pleckstrin-homology domain (PH domain)/Phosphotyrosine-binding domain (PTB)"/>
    <property type="match status" value="1"/>
</dbReference>
<organism evidence="6 7">
    <name type="scientific">Planoprotostelium fungivorum</name>
    <dbReference type="NCBI Taxonomy" id="1890364"/>
    <lineage>
        <taxon>Eukaryota</taxon>
        <taxon>Amoebozoa</taxon>
        <taxon>Evosea</taxon>
        <taxon>Variosea</taxon>
        <taxon>Cavosteliida</taxon>
        <taxon>Cavosteliaceae</taxon>
        <taxon>Planoprotostelium</taxon>
    </lineage>
</organism>
<dbReference type="GO" id="GO:0003729">
    <property type="term" value="F:mRNA binding"/>
    <property type="evidence" value="ECO:0007669"/>
    <property type="project" value="TreeGrafter"/>
</dbReference>
<keyword evidence="4" id="KW-0507">mRNA processing</keyword>
<evidence type="ECO:0008006" key="8">
    <source>
        <dbReference type="Google" id="ProtNLM"/>
    </source>
</evidence>
<dbReference type="GO" id="GO:0006397">
    <property type="term" value="P:mRNA processing"/>
    <property type="evidence" value="ECO:0007669"/>
    <property type="project" value="UniProtKB-KW"/>
</dbReference>
<name>A0A2P6NLY7_9EUKA</name>
<protein>
    <recommendedName>
        <fullName evidence="8">mRNA-decapping enzyme-like protein</fullName>
    </recommendedName>
</protein>
<dbReference type="SUPFAM" id="SSF50729">
    <property type="entry name" value="PH domain-like"/>
    <property type="match status" value="1"/>
</dbReference>
<evidence type="ECO:0000313" key="7">
    <source>
        <dbReference type="Proteomes" id="UP000241769"/>
    </source>
</evidence>
<dbReference type="GO" id="GO:0008047">
    <property type="term" value="F:enzyme activator activity"/>
    <property type="evidence" value="ECO:0007669"/>
    <property type="project" value="InterPro"/>
</dbReference>
<dbReference type="GO" id="GO:0031087">
    <property type="term" value="P:deadenylation-independent decapping of nuclear-transcribed mRNA"/>
    <property type="evidence" value="ECO:0007669"/>
    <property type="project" value="TreeGrafter"/>
</dbReference>
<dbReference type="PANTHER" id="PTHR16290:SF0">
    <property type="entry name" value="DECAPPING PROTEIN 1, ISOFORM A"/>
    <property type="match status" value="1"/>
</dbReference>
<dbReference type="OrthoDB" id="440673at2759"/>
<dbReference type="Proteomes" id="UP000241769">
    <property type="component" value="Unassembled WGS sequence"/>
</dbReference>
<evidence type="ECO:0000256" key="4">
    <source>
        <dbReference type="ARBA" id="ARBA00022664"/>
    </source>
</evidence>
<comment type="subcellular location">
    <subcellularLocation>
        <location evidence="1">Cytoplasm</location>
    </subcellularLocation>
</comment>
<sequence>MEGEANPKIQLNLPVLQRLDPGIIRVLDTAAHVTVYTYQKQAQSWQKKDMEGALFVVRRNGEPRHRFVVMNRLSTTNMLEDITADVLTEVSDPYLLYRNKTGEVNGIWFYDTTERGRICQLIQQIVSIEKNGHVSPKVAHPSTQQPYAQPQPAIKQEHIQNIQAHQTPSPVAHQTSVPNMMHQPTMVHPSQQTYQQPPAGQDFSQQQHIVDYLRAQQLHQIQQQQVQTLPPNQSTVQQVTPINSNQPPAIQQFFRSLQQQQQQQPQFQSQPVLLNKEQFRMAVIGLLQSDEQFLESVYQDYVARESVAK</sequence>
<dbReference type="Pfam" id="PF06058">
    <property type="entry name" value="DCP1"/>
    <property type="match status" value="1"/>
</dbReference>
<evidence type="ECO:0000256" key="5">
    <source>
        <dbReference type="SAM" id="MobiDB-lite"/>
    </source>
</evidence>
<dbReference type="CDD" id="cd09804">
    <property type="entry name" value="Dcp1"/>
    <property type="match status" value="1"/>
</dbReference>
<dbReference type="STRING" id="1890364.A0A2P6NLY7"/>
<comment type="similarity">
    <text evidence="2">Belongs to the DCP1 family.</text>
</comment>
<evidence type="ECO:0000256" key="2">
    <source>
        <dbReference type="ARBA" id="ARBA00008778"/>
    </source>
</evidence>